<dbReference type="EMBL" id="CAAALY010270799">
    <property type="protein sequence ID" value="VEL41740.1"/>
    <property type="molecule type" value="Genomic_DNA"/>
</dbReference>
<dbReference type="Gene3D" id="3.40.33.10">
    <property type="entry name" value="CAP"/>
    <property type="match status" value="1"/>
</dbReference>
<dbReference type="AlphaFoldDB" id="A0A3S5AZS6"/>
<keyword evidence="2" id="KW-1185">Reference proteome</keyword>
<name>A0A3S5AZS6_9PLAT</name>
<protein>
    <submittedName>
        <fullName evidence="1">Uncharacterized protein</fullName>
    </submittedName>
</protein>
<accession>A0A3S5AZS6</accession>
<reference evidence="1" key="1">
    <citation type="submission" date="2018-11" db="EMBL/GenBank/DDBJ databases">
        <authorList>
            <consortium name="Pathogen Informatics"/>
        </authorList>
    </citation>
    <scope>NUCLEOTIDE SEQUENCE</scope>
</reference>
<gene>
    <name evidence="1" type="ORF">PXEA_LOCUS35180</name>
</gene>
<sequence>MRFYARQEVLPRHGGYSFGPPAQIGSAETGLWVPVQVVQALRGISGGHNCFSTVVRADLIRLGCGASLCPNLYGNYDGVLLVCDYAPAYVNSDCVSLFFGF</sequence>
<dbReference type="Proteomes" id="UP000784294">
    <property type="component" value="Unassembled WGS sequence"/>
</dbReference>
<organism evidence="1 2">
    <name type="scientific">Protopolystoma xenopodis</name>
    <dbReference type="NCBI Taxonomy" id="117903"/>
    <lineage>
        <taxon>Eukaryota</taxon>
        <taxon>Metazoa</taxon>
        <taxon>Spiralia</taxon>
        <taxon>Lophotrochozoa</taxon>
        <taxon>Platyhelminthes</taxon>
        <taxon>Monogenea</taxon>
        <taxon>Polyopisthocotylea</taxon>
        <taxon>Polystomatidea</taxon>
        <taxon>Polystomatidae</taxon>
        <taxon>Protopolystoma</taxon>
    </lineage>
</organism>
<evidence type="ECO:0000313" key="2">
    <source>
        <dbReference type="Proteomes" id="UP000784294"/>
    </source>
</evidence>
<evidence type="ECO:0000313" key="1">
    <source>
        <dbReference type="EMBL" id="VEL41740.1"/>
    </source>
</evidence>
<comment type="caution">
    <text evidence="1">The sequence shown here is derived from an EMBL/GenBank/DDBJ whole genome shotgun (WGS) entry which is preliminary data.</text>
</comment>
<proteinExistence type="predicted"/>
<dbReference type="InterPro" id="IPR035940">
    <property type="entry name" value="CAP_sf"/>
</dbReference>
<dbReference type="SUPFAM" id="SSF55797">
    <property type="entry name" value="PR-1-like"/>
    <property type="match status" value="1"/>
</dbReference>